<dbReference type="GO" id="GO:0005737">
    <property type="term" value="C:cytoplasm"/>
    <property type="evidence" value="ECO:0007669"/>
    <property type="project" value="UniProtKB-SubCell"/>
</dbReference>
<proteinExistence type="inferred from homology"/>
<dbReference type="GO" id="GO:0009245">
    <property type="term" value="P:lipid A biosynthetic process"/>
    <property type="evidence" value="ECO:0007669"/>
    <property type="project" value="UniProtKB-UniRule"/>
</dbReference>
<organism evidence="10 11">
    <name type="scientific">Gluconacetobacter liquefaciens</name>
    <name type="common">Acetobacter liquefaciens</name>
    <dbReference type="NCBI Taxonomy" id="89584"/>
    <lineage>
        <taxon>Bacteria</taxon>
        <taxon>Pseudomonadati</taxon>
        <taxon>Pseudomonadota</taxon>
        <taxon>Alphaproteobacteria</taxon>
        <taxon>Acetobacterales</taxon>
        <taxon>Acetobacteraceae</taxon>
        <taxon>Gluconacetobacter</taxon>
    </lineage>
</organism>
<keyword evidence="6 9" id="KW-0443">Lipid metabolism</keyword>
<dbReference type="Proteomes" id="UP000254958">
    <property type="component" value="Unassembled WGS sequence"/>
</dbReference>
<protein>
    <recommendedName>
        <fullName evidence="9">3-hydroxyacyl-[acyl-carrier-protein] dehydratase FabZ</fullName>
        <ecNumber evidence="9">4.2.1.59</ecNumber>
    </recommendedName>
    <alternativeName>
        <fullName evidence="9">(3R)-hydroxymyristoyl-[acyl-carrier-protein] dehydratase</fullName>
        <shortName evidence="9">(3R)-hydroxymyristoyl-ACP dehydrase</shortName>
    </alternativeName>
    <alternativeName>
        <fullName evidence="9">Beta-hydroxyacyl-ACP dehydratase</fullName>
    </alternativeName>
</protein>
<dbReference type="HAMAP" id="MF_00406">
    <property type="entry name" value="FabZ"/>
    <property type="match status" value="1"/>
</dbReference>
<dbReference type="Pfam" id="PF07977">
    <property type="entry name" value="FabA"/>
    <property type="match status" value="1"/>
</dbReference>
<dbReference type="PANTHER" id="PTHR30272:SF1">
    <property type="entry name" value="3-HYDROXYACYL-[ACYL-CARRIER-PROTEIN] DEHYDRATASE"/>
    <property type="match status" value="1"/>
</dbReference>
<evidence type="ECO:0000256" key="3">
    <source>
        <dbReference type="ARBA" id="ARBA00022490"/>
    </source>
</evidence>
<dbReference type="InterPro" id="IPR029069">
    <property type="entry name" value="HotDog_dom_sf"/>
</dbReference>
<evidence type="ECO:0000256" key="1">
    <source>
        <dbReference type="ARBA" id="ARBA00004496"/>
    </source>
</evidence>
<keyword evidence="3 9" id="KW-0963">Cytoplasm</keyword>
<accession>A0A370G0G9</accession>
<dbReference type="FunFam" id="3.10.129.10:FF:000001">
    <property type="entry name" value="3-hydroxyacyl-[acyl-carrier-protein] dehydratase FabZ"/>
    <property type="match status" value="1"/>
</dbReference>
<evidence type="ECO:0000256" key="5">
    <source>
        <dbReference type="ARBA" id="ARBA00022556"/>
    </source>
</evidence>
<evidence type="ECO:0000313" key="10">
    <source>
        <dbReference type="EMBL" id="RDI37387.1"/>
    </source>
</evidence>
<evidence type="ECO:0000256" key="7">
    <source>
        <dbReference type="ARBA" id="ARBA00023239"/>
    </source>
</evidence>
<dbReference type="EMBL" id="QQAW01000006">
    <property type="protein sequence ID" value="RDI37387.1"/>
    <property type="molecule type" value="Genomic_DNA"/>
</dbReference>
<evidence type="ECO:0000256" key="2">
    <source>
        <dbReference type="ARBA" id="ARBA00009174"/>
    </source>
</evidence>
<dbReference type="NCBIfam" id="TIGR01750">
    <property type="entry name" value="fabZ"/>
    <property type="match status" value="1"/>
</dbReference>
<gene>
    <name evidence="9" type="primary">fabZ</name>
    <name evidence="10" type="ORF">C7453_106110</name>
</gene>
<dbReference type="GO" id="GO:0019171">
    <property type="term" value="F:(3R)-hydroxyacyl-[acyl-carrier-protein] dehydratase activity"/>
    <property type="evidence" value="ECO:0007669"/>
    <property type="project" value="UniProtKB-EC"/>
</dbReference>
<evidence type="ECO:0000313" key="11">
    <source>
        <dbReference type="Proteomes" id="UP000254958"/>
    </source>
</evidence>
<sequence length="214" mass="23427">MWQCCGAWRKRRRATVEERPETAGPRNSTGIGGCSYEKVLGPAVLSKIWSDDVNKEVEVPAGGDSPTTSIESIDVMRIMEAIPHRYPFLLIDRMVDIILGSSAVGIKNVTASEPHFQGHFPSRPVMPGVLIIEAMAQTAATLVVLTLGAAFEGKLVYFMTIDGAKFRRPVEPGDQLRIHVEKERSRANVWKFKGIARVDGVSVAEATFSAMIMG</sequence>
<dbReference type="InterPro" id="IPR010084">
    <property type="entry name" value="FabZ"/>
</dbReference>
<keyword evidence="11" id="KW-1185">Reference proteome</keyword>
<keyword evidence="7 9" id="KW-0456">Lyase</keyword>
<dbReference type="EC" id="4.2.1.59" evidence="9"/>
<reference evidence="10 11" key="1">
    <citation type="submission" date="2018-07" db="EMBL/GenBank/DDBJ databases">
        <title>Genomic Encyclopedia of Type Strains, Phase IV (KMG-IV): sequencing the most valuable type-strain genomes for metagenomic binning, comparative biology and taxonomic classification.</title>
        <authorList>
            <person name="Goeker M."/>
        </authorList>
    </citation>
    <scope>NUCLEOTIDE SEQUENCE [LARGE SCALE GENOMIC DNA]</scope>
    <source>
        <strain evidence="10 11">DSM 5603</strain>
    </source>
</reference>
<comment type="similarity">
    <text evidence="2 9">Belongs to the thioester dehydratase family. FabZ subfamily.</text>
</comment>
<dbReference type="InterPro" id="IPR013114">
    <property type="entry name" value="FabA_FabZ"/>
</dbReference>
<comment type="function">
    <text evidence="8 9">Involved in unsaturated fatty acids biosynthesis. Catalyzes the dehydration of short chain beta-hydroxyacyl-ACPs and long chain saturated and unsaturated beta-hydroxyacyl-ACPs.</text>
</comment>
<dbReference type="GO" id="GO:0016020">
    <property type="term" value="C:membrane"/>
    <property type="evidence" value="ECO:0007669"/>
    <property type="project" value="GOC"/>
</dbReference>
<dbReference type="CDD" id="cd01288">
    <property type="entry name" value="FabZ"/>
    <property type="match status" value="1"/>
</dbReference>
<dbReference type="Gene3D" id="3.10.129.10">
    <property type="entry name" value="Hotdog Thioesterase"/>
    <property type="match status" value="1"/>
</dbReference>
<comment type="subcellular location">
    <subcellularLocation>
        <location evidence="1 9">Cytoplasm</location>
    </subcellularLocation>
</comment>
<name>A0A370G0G9_GLULI</name>
<comment type="caution">
    <text evidence="10">The sequence shown here is derived from an EMBL/GenBank/DDBJ whole genome shotgun (WGS) entry which is preliminary data.</text>
</comment>
<dbReference type="AlphaFoldDB" id="A0A370G0G9"/>
<evidence type="ECO:0000256" key="9">
    <source>
        <dbReference type="HAMAP-Rule" id="MF_00406"/>
    </source>
</evidence>
<dbReference type="PANTHER" id="PTHR30272">
    <property type="entry name" value="3-HYDROXYACYL-[ACYL-CARRIER-PROTEIN] DEHYDRATASE"/>
    <property type="match status" value="1"/>
</dbReference>
<dbReference type="SUPFAM" id="SSF54637">
    <property type="entry name" value="Thioesterase/thiol ester dehydrase-isomerase"/>
    <property type="match status" value="1"/>
</dbReference>
<feature type="active site" evidence="9">
    <location>
        <position position="119"/>
    </location>
</feature>
<dbReference type="NCBIfam" id="NF000582">
    <property type="entry name" value="PRK00006.1"/>
    <property type="match status" value="1"/>
</dbReference>
<keyword evidence="4 9" id="KW-0444">Lipid biosynthesis</keyword>
<dbReference type="GO" id="GO:0006633">
    <property type="term" value="P:fatty acid biosynthetic process"/>
    <property type="evidence" value="ECO:0007669"/>
    <property type="project" value="UniProtKB-UniRule"/>
</dbReference>
<evidence type="ECO:0000256" key="4">
    <source>
        <dbReference type="ARBA" id="ARBA00022516"/>
    </source>
</evidence>
<keyword evidence="5 9" id="KW-0441">Lipid A biosynthesis</keyword>
<evidence type="ECO:0000256" key="8">
    <source>
        <dbReference type="ARBA" id="ARBA00025049"/>
    </source>
</evidence>
<evidence type="ECO:0000256" key="6">
    <source>
        <dbReference type="ARBA" id="ARBA00023098"/>
    </source>
</evidence>
<comment type="catalytic activity">
    <reaction evidence="9">
        <text>a (3R)-hydroxyacyl-[ACP] = a (2E)-enoyl-[ACP] + H2O</text>
        <dbReference type="Rhea" id="RHEA:13097"/>
        <dbReference type="Rhea" id="RHEA-COMP:9925"/>
        <dbReference type="Rhea" id="RHEA-COMP:9945"/>
        <dbReference type="ChEBI" id="CHEBI:15377"/>
        <dbReference type="ChEBI" id="CHEBI:78784"/>
        <dbReference type="ChEBI" id="CHEBI:78827"/>
        <dbReference type="EC" id="4.2.1.59"/>
    </reaction>
</comment>